<dbReference type="Gene3D" id="1.20.200.10">
    <property type="entry name" value="Fumarase/aspartase (Central domain)"/>
    <property type="match status" value="1"/>
</dbReference>
<dbReference type="InterPro" id="IPR022761">
    <property type="entry name" value="Fumarate_lyase_N"/>
</dbReference>
<accession>A0A2A6RIX5</accession>
<dbReference type="PANTHER" id="PTHR43814:SF1">
    <property type="entry name" value="ARGININOSUCCINATE LYASE"/>
    <property type="match status" value="1"/>
</dbReference>
<dbReference type="EC" id="4.3.2.1" evidence="2 7"/>
<dbReference type="HAMAP" id="MF_00006">
    <property type="entry name" value="Arg_succ_lyase"/>
    <property type="match status" value="1"/>
</dbReference>
<dbReference type="FunFam" id="1.20.200.10:FF:000015">
    <property type="entry name" value="argininosuccinate lyase isoform X2"/>
    <property type="match status" value="1"/>
</dbReference>
<dbReference type="InterPro" id="IPR008948">
    <property type="entry name" value="L-Aspartase-like"/>
</dbReference>
<dbReference type="PRINTS" id="PR00145">
    <property type="entry name" value="ARGSUCLYASE"/>
</dbReference>
<keyword evidence="11" id="KW-1185">Reference proteome</keyword>
<evidence type="ECO:0000256" key="1">
    <source>
        <dbReference type="ARBA" id="ARBA00004941"/>
    </source>
</evidence>
<dbReference type="Proteomes" id="UP000220527">
    <property type="component" value="Unassembled WGS sequence"/>
</dbReference>
<evidence type="ECO:0000256" key="5">
    <source>
        <dbReference type="ARBA" id="ARBA00022605"/>
    </source>
</evidence>
<evidence type="ECO:0000313" key="10">
    <source>
        <dbReference type="EMBL" id="PDW02891.1"/>
    </source>
</evidence>
<dbReference type="Pfam" id="PF14698">
    <property type="entry name" value="ASL_C2"/>
    <property type="match status" value="1"/>
</dbReference>
<dbReference type="Gene3D" id="1.10.275.10">
    <property type="entry name" value="Fumarase/aspartase (N-terminal domain)"/>
    <property type="match status" value="1"/>
</dbReference>
<evidence type="ECO:0000313" key="11">
    <source>
        <dbReference type="Proteomes" id="UP000220527"/>
    </source>
</evidence>
<protein>
    <recommendedName>
        <fullName evidence="2 7">Argininosuccinate lyase</fullName>
        <shortName evidence="7">ASAL</shortName>
        <ecNumber evidence="2 7">4.3.2.1</ecNumber>
    </recommendedName>
    <alternativeName>
        <fullName evidence="7">Arginosuccinase</fullName>
    </alternativeName>
</protein>
<dbReference type="GO" id="GO:0005829">
    <property type="term" value="C:cytosol"/>
    <property type="evidence" value="ECO:0007669"/>
    <property type="project" value="TreeGrafter"/>
</dbReference>
<feature type="domain" description="Fumarate lyase N-terminal" evidence="8">
    <location>
        <begin position="8"/>
        <end position="303"/>
    </location>
</feature>
<dbReference type="GO" id="GO:0042450">
    <property type="term" value="P:L-arginine biosynthetic process via ornithine"/>
    <property type="evidence" value="ECO:0007669"/>
    <property type="project" value="UniProtKB-UniRule"/>
</dbReference>
<name>A0A2A6RIX5_9CHLR</name>
<evidence type="ECO:0000256" key="3">
    <source>
        <dbReference type="ARBA" id="ARBA00022490"/>
    </source>
</evidence>
<evidence type="ECO:0000256" key="7">
    <source>
        <dbReference type="HAMAP-Rule" id="MF_00006"/>
    </source>
</evidence>
<keyword evidence="4 7" id="KW-0055">Arginine biosynthesis</keyword>
<dbReference type="GO" id="GO:0004056">
    <property type="term" value="F:argininosuccinate lyase activity"/>
    <property type="evidence" value="ECO:0007669"/>
    <property type="project" value="UniProtKB-UniRule"/>
</dbReference>
<dbReference type="PANTHER" id="PTHR43814">
    <property type="entry name" value="ARGININOSUCCINATE LYASE"/>
    <property type="match status" value="1"/>
</dbReference>
<dbReference type="Pfam" id="PF00206">
    <property type="entry name" value="Lyase_1"/>
    <property type="match status" value="1"/>
</dbReference>
<keyword evidence="5 7" id="KW-0028">Amino-acid biosynthesis</keyword>
<dbReference type="UniPathway" id="UPA00068">
    <property type="reaction ID" value="UER00114"/>
</dbReference>
<dbReference type="SUPFAM" id="SSF48557">
    <property type="entry name" value="L-aspartase-like"/>
    <property type="match status" value="1"/>
</dbReference>
<dbReference type="RefSeq" id="WP_097644255.1">
    <property type="nucleotide sequence ID" value="NZ_NQWI01000048.1"/>
</dbReference>
<comment type="subcellular location">
    <subcellularLocation>
        <location evidence="7">Cytoplasm</location>
    </subcellularLocation>
</comment>
<comment type="similarity">
    <text evidence="7">Belongs to the lyase 1 family. Argininosuccinate lyase subfamily.</text>
</comment>
<comment type="caution">
    <text evidence="10">The sequence shown here is derived from an EMBL/GenBank/DDBJ whole genome shotgun (WGS) entry which is preliminary data.</text>
</comment>
<dbReference type="InterPro" id="IPR020557">
    <property type="entry name" value="Fumarate_lyase_CS"/>
</dbReference>
<keyword evidence="6 7" id="KW-0456">Lyase</keyword>
<keyword evidence="3 7" id="KW-0963">Cytoplasm</keyword>
<organism evidence="10 11">
    <name type="scientific">Candidatus Viridilinea mediisalina</name>
    <dbReference type="NCBI Taxonomy" id="2024553"/>
    <lineage>
        <taxon>Bacteria</taxon>
        <taxon>Bacillati</taxon>
        <taxon>Chloroflexota</taxon>
        <taxon>Chloroflexia</taxon>
        <taxon>Chloroflexales</taxon>
        <taxon>Chloroflexineae</taxon>
        <taxon>Oscillochloridaceae</taxon>
        <taxon>Candidatus Viridilinea</taxon>
    </lineage>
</organism>
<dbReference type="InterPro" id="IPR024083">
    <property type="entry name" value="Fumarase/histidase_N"/>
</dbReference>
<dbReference type="PROSITE" id="PS00163">
    <property type="entry name" value="FUMARATE_LYASES"/>
    <property type="match status" value="1"/>
</dbReference>
<dbReference type="FunFam" id="1.10.40.30:FF:000001">
    <property type="entry name" value="Argininosuccinate lyase"/>
    <property type="match status" value="1"/>
</dbReference>
<dbReference type="PRINTS" id="PR00149">
    <property type="entry name" value="FUMRATELYASE"/>
</dbReference>
<dbReference type="NCBIfam" id="TIGR00838">
    <property type="entry name" value="argH"/>
    <property type="match status" value="1"/>
</dbReference>
<dbReference type="InterPro" id="IPR000362">
    <property type="entry name" value="Fumarate_lyase_fam"/>
</dbReference>
<dbReference type="FunFam" id="1.10.275.10:FF:000002">
    <property type="entry name" value="Argininosuccinate lyase"/>
    <property type="match status" value="1"/>
</dbReference>
<reference evidence="11" key="1">
    <citation type="submission" date="2017-08" db="EMBL/GenBank/DDBJ databases">
        <authorList>
            <person name="Grouzdev D.S."/>
            <person name="Gaisin V.A."/>
            <person name="Rysina M.S."/>
            <person name="Gorlenko V.M."/>
        </authorList>
    </citation>
    <scope>NUCLEOTIDE SEQUENCE [LARGE SCALE GENOMIC DNA]</scope>
    <source>
        <strain evidence="11">Kir15-3F</strain>
    </source>
</reference>
<evidence type="ECO:0000259" key="8">
    <source>
        <dbReference type="Pfam" id="PF00206"/>
    </source>
</evidence>
<dbReference type="OrthoDB" id="9769623at2"/>
<comment type="pathway">
    <text evidence="1 7">Amino-acid biosynthesis; L-arginine biosynthesis; L-arginine from L-ornithine and carbamoyl phosphate: step 3/3.</text>
</comment>
<evidence type="ECO:0000256" key="6">
    <source>
        <dbReference type="ARBA" id="ARBA00023239"/>
    </source>
</evidence>
<dbReference type="AlphaFoldDB" id="A0A2A6RIX5"/>
<evidence type="ECO:0000259" key="9">
    <source>
        <dbReference type="Pfam" id="PF14698"/>
    </source>
</evidence>
<gene>
    <name evidence="7 10" type="primary">argH</name>
    <name evidence="10" type="ORF">CJ255_11540</name>
</gene>
<dbReference type="InterPro" id="IPR029419">
    <property type="entry name" value="Arg_succ_lyase_C"/>
</dbReference>
<evidence type="ECO:0000256" key="4">
    <source>
        <dbReference type="ARBA" id="ARBA00022571"/>
    </source>
</evidence>
<feature type="domain" description="Argininosuccinate lyase C-terminal" evidence="9">
    <location>
        <begin position="366"/>
        <end position="433"/>
    </location>
</feature>
<dbReference type="CDD" id="cd01359">
    <property type="entry name" value="Argininosuccinate_lyase"/>
    <property type="match status" value="1"/>
</dbReference>
<dbReference type="EMBL" id="NQWI01000048">
    <property type="protein sequence ID" value="PDW02891.1"/>
    <property type="molecule type" value="Genomic_DNA"/>
</dbReference>
<evidence type="ECO:0000256" key="2">
    <source>
        <dbReference type="ARBA" id="ARBA00012338"/>
    </source>
</evidence>
<sequence>MEHRLWGGRFAEPTAETMRRFNDSFRFDVRLVTVDIAGSIAWAGALEQAGLISTEECETLVQGLELVRREFADGSFEPKEGDEDVHTAVERRLHELVGAAALKLHTGRSRNDQVATDMRLFAIGVARQIGERLMALQLALLDQAEAHAATLMPGYTHLQRAQPITFGHWCLAYLEMFERDRQRIEDAIARARTLPLGAGALAGNSLGVERERLTEALDEFDEVAGNSLDAVADRDYLAELHFAFALSGVHLSRLAEDLIIYSSTEFGFVELADAYSTGSSLMPQKKNPDSMELLRGKSGRLIGNLVALLTVLKGLPMTYNKDMQEDKEGFFDSFDTLDLALEVAAAAVATMRARPERMLAALDDAMLATDLADELVRHGVAFREAHSKVGRLVRRALELNLSLRELPLAEYQAVHPELDSNIYACFDFARSVARKESSGGTAPQRVLEQCARWRGEKR</sequence>
<dbReference type="Gene3D" id="1.10.40.30">
    <property type="entry name" value="Fumarase/aspartase (C-terminal domain)"/>
    <property type="match status" value="1"/>
</dbReference>
<dbReference type="InterPro" id="IPR009049">
    <property type="entry name" value="Argininosuccinate_lyase"/>
</dbReference>
<proteinExistence type="inferred from homology"/>
<comment type="catalytic activity">
    <reaction evidence="7">
        <text>2-(N(omega)-L-arginino)succinate = fumarate + L-arginine</text>
        <dbReference type="Rhea" id="RHEA:24020"/>
        <dbReference type="ChEBI" id="CHEBI:29806"/>
        <dbReference type="ChEBI" id="CHEBI:32682"/>
        <dbReference type="ChEBI" id="CHEBI:57472"/>
        <dbReference type="EC" id="4.3.2.1"/>
    </reaction>
</comment>